<comment type="caution">
    <text evidence="4">The sequence shown here is derived from an EMBL/GenBank/DDBJ whole genome shotgun (WGS) entry which is preliminary data.</text>
</comment>
<reference evidence="4 5" key="1">
    <citation type="journal article" date="2023" name="Commun. Biol.">
        <title>Genome analysis of Parmales, the sister group of diatoms, reveals the evolutionary specialization of diatoms from phago-mixotrophs to photoautotrophs.</title>
        <authorList>
            <person name="Ban H."/>
            <person name="Sato S."/>
            <person name="Yoshikawa S."/>
            <person name="Yamada K."/>
            <person name="Nakamura Y."/>
            <person name="Ichinomiya M."/>
            <person name="Sato N."/>
            <person name="Blanc-Mathieu R."/>
            <person name="Endo H."/>
            <person name="Kuwata A."/>
            <person name="Ogata H."/>
        </authorList>
    </citation>
    <scope>NUCLEOTIDE SEQUENCE [LARGE SCALE GENOMIC DNA]</scope>
</reference>
<accession>A0ABQ6N2U4</accession>
<feature type="region of interest" description="Disordered" evidence="2">
    <location>
        <begin position="137"/>
        <end position="170"/>
    </location>
</feature>
<organism evidence="4 5">
    <name type="scientific">Tetraparma gracilis</name>
    <dbReference type="NCBI Taxonomy" id="2962635"/>
    <lineage>
        <taxon>Eukaryota</taxon>
        <taxon>Sar</taxon>
        <taxon>Stramenopiles</taxon>
        <taxon>Ochrophyta</taxon>
        <taxon>Bolidophyceae</taxon>
        <taxon>Parmales</taxon>
        <taxon>Triparmaceae</taxon>
        <taxon>Tetraparma</taxon>
    </lineage>
</organism>
<feature type="coiled-coil region" evidence="1">
    <location>
        <begin position="330"/>
        <end position="357"/>
    </location>
</feature>
<evidence type="ECO:0000259" key="3">
    <source>
        <dbReference type="Pfam" id="PF07534"/>
    </source>
</evidence>
<feature type="domain" description="TLDc" evidence="3">
    <location>
        <begin position="553"/>
        <end position="747"/>
    </location>
</feature>
<evidence type="ECO:0000256" key="2">
    <source>
        <dbReference type="SAM" id="MobiDB-lite"/>
    </source>
</evidence>
<keyword evidence="5" id="KW-1185">Reference proteome</keyword>
<proteinExistence type="predicted"/>
<dbReference type="Proteomes" id="UP001165060">
    <property type="component" value="Unassembled WGS sequence"/>
</dbReference>
<feature type="compositionally biased region" description="Gly residues" evidence="2">
    <location>
        <begin position="449"/>
        <end position="470"/>
    </location>
</feature>
<dbReference type="InterPro" id="IPR006571">
    <property type="entry name" value="TLDc_dom"/>
</dbReference>
<name>A0ABQ6N2U4_9STRA</name>
<feature type="region of interest" description="Disordered" evidence="2">
    <location>
        <begin position="447"/>
        <end position="503"/>
    </location>
</feature>
<keyword evidence="1" id="KW-0175">Coiled coil</keyword>
<sequence>MPPSSPLFSSLLYDLELSLSSSSLRPTSPSVWRLPPPPDFAGRAARKTRLRCYRDFSGSARQAELQAVAAAGFAVPAGGLGLAWGRVPLEGGGAPGEQVTLLVLDAVVGRSVLAGPKQFEKAEEAMLMPGYDSVALAPEGGAQEGAQGEGAANPNRAAGEGPAGEGPAAEGPALGAGCANEYKVFDGKNVRLAFVVKCTLEALGTSREKERLRWASNREQDVYDRQDFFDLQRWVPVTLREKMSLGPAAAGADPLVPVSEAYEHTVLASRQPDAKVAGTSKAIRSSLAALDDKVRRVNLSFASCEETIFQLARDALGQLAKSRGEKVGALRAAEFELRRKLAEVERAERHLAGEAERATEVDFLRVWKAHAEKRRTFHGERGDPKNGLEQELKAIAGVTVDIHVEGSLEVVSERAAGARRGPEDGGEEQGVHVYDGDELKSKHVKGLGRALGGSGGAGGGRGGGPGGAGRFAGVPDPKLSLSPAKERPHTVLKPTPPPKFGREEEKTWSGLEENMELAVKYQQYSLHQLAERRSRQLGDNVDSMFTVAAMFGQSRILTSTEEASALFHSMPAVTKRVSSHLVFQGGEAAALAENEVMDIHEIKHALSDIESPTLFLCKSGDYIFGAYASTPWKFTDEPHGSPKSYIFSVSLDLKIPYTGRGRDLEHERIEREGGFEVPHEAMRCGEDYIMFGAHGEPDLLLHGDLSECSSALEHSYGIGLKPGGSEARCLLAGQNTFKIDSLEIFEIIGGGR</sequence>
<evidence type="ECO:0000313" key="5">
    <source>
        <dbReference type="Proteomes" id="UP001165060"/>
    </source>
</evidence>
<dbReference type="Pfam" id="PF07534">
    <property type="entry name" value="TLD"/>
    <property type="match status" value="1"/>
</dbReference>
<gene>
    <name evidence="4" type="ORF">TeGR_g8469</name>
</gene>
<dbReference type="EMBL" id="BRYB01000859">
    <property type="protein sequence ID" value="GMI39156.1"/>
    <property type="molecule type" value="Genomic_DNA"/>
</dbReference>
<evidence type="ECO:0000313" key="4">
    <source>
        <dbReference type="EMBL" id="GMI39156.1"/>
    </source>
</evidence>
<protein>
    <recommendedName>
        <fullName evidence="3">TLDc domain-containing protein</fullName>
    </recommendedName>
</protein>
<evidence type="ECO:0000256" key="1">
    <source>
        <dbReference type="SAM" id="Coils"/>
    </source>
</evidence>